<evidence type="ECO:0000256" key="4">
    <source>
        <dbReference type="ARBA" id="ARBA00022475"/>
    </source>
</evidence>
<feature type="region of interest" description="Disordered" evidence="13">
    <location>
        <begin position="409"/>
        <end position="430"/>
    </location>
</feature>
<evidence type="ECO:0000313" key="17">
    <source>
        <dbReference type="RefSeq" id="XP_004644745.2"/>
    </source>
</evidence>
<evidence type="ECO:0000256" key="10">
    <source>
        <dbReference type="ARBA" id="ARBA00023170"/>
    </source>
</evidence>
<feature type="transmembrane region" description="Helical" evidence="14">
    <location>
        <begin position="6"/>
        <end position="26"/>
    </location>
</feature>
<accession>A0A6P3FDW2</accession>
<keyword evidence="9 14" id="KW-0472">Membrane</keyword>
<dbReference type="PROSITE" id="PS50262">
    <property type="entry name" value="G_PROTEIN_RECEP_F1_2"/>
    <property type="match status" value="1"/>
</dbReference>
<proteinExistence type="inferred from homology"/>
<dbReference type="GeneID" id="101570769"/>
<feature type="transmembrane region" description="Helical" evidence="14">
    <location>
        <begin position="121"/>
        <end position="141"/>
    </location>
</feature>
<dbReference type="FunCoup" id="A0A6P3FDW2">
    <property type="interactions" value="625"/>
</dbReference>
<keyword evidence="12" id="KW-0807">Transducer</keyword>
<name>A0A6P3FDW2_OCTDE</name>
<dbReference type="OrthoDB" id="9606139at2759"/>
<evidence type="ECO:0000313" key="16">
    <source>
        <dbReference type="Proteomes" id="UP000515203"/>
    </source>
</evidence>
<evidence type="ECO:0000256" key="5">
    <source>
        <dbReference type="ARBA" id="ARBA00022507"/>
    </source>
</evidence>
<comment type="similarity">
    <text evidence="3">Belongs to the G-protein coupled receptor 1 family.</text>
</comment>
<evidence type="ECO:0000256" key="2">
    <source>
        <dbReference type="ARBA" id="ARBA00004651"/>
    </source>
</evidence>
<dbReference type="AlphaFoldDB" id="A0A6P3FDW2"/>
<feature type="domain" description="G-protein coupled receptors family 1 profile" evidence="15">
    <location>
        <begin position="13"/>
        <end position="277"/>
    </location>
</feature>
<dbReference type="InParanoid" id="A0A6P3FDW2"/>
<dbReference type="RefSeq" id="XP_004644745.2">
    <property type="nucleotide sequence ID" value="XM_004644688.2"/>
</dbReference>
<feature type="transmembrane region" description="Helical" evidence="14">
    <location>
        <begin position="38"/>
        <end position="61"/>
    </location>
</feature>
<evidence type="ECO:0000256" key="9">
    <source>
        <dbReference type="ARBA" id="ARBA00023136"/>
    </source>
</evidence>
<dbReference type="Gene3D" id="1.20.1070.10">
    <property type="entry name" value="Rhodopsin 7-helix transmembrane proteins"/>
    <property type="match status" value="1"/>
</dbReference>
<dbReference type="Pfam" id="PF03402">
    <property type="entry name" value="V1R"/>
    <property type="match status" value="1"/>
</dbReference>
<protein>
    <submittedName>
        <fullName evidence="17">Vomeronasal type-1 receptor 4-like</fullName>
    </submittedName>
</protein>
<gene>
    <name evidence="17" type="primary">LOC101570769</name>
</gene>
<dbReference type="GO" id="GO:0005886">
    <property type="term" value="C:plasma membrane"/>
    <property type="evidence" value="ECO:0007669"/>
    <property type="project" value="UniProtKB-SubCell"/>
</dbReference>
<keyword evidence="10" id="KW-0675">Receptor</keyword>
<dbReference type="PANTHER" id="PTHR24062">
    <property type="entry name" value="VOMERONASAL TYPE-1 RECEPTOR"/>
    <property type="match status" value="1"/>
</dbReference>
<evidence type="ECO:0000259" key="15">
    <source>
        <dbReference type="PROSITE" id="PS50262"/>
    </source>
</evidence>
<feature type="transmembrane region" description="Helical" evidence="14">
    <location>
        <begin position="81"/>
        <end position="101"/>
    </location>
</feature>
<evidence type="ECO:0000256" key="3">
    <source>
        <dbReference type="ARBA" id="ARBA00010663"/>
    </source>
</evidence>
<dbReference type="Proteomes" id="UP000515203">
    <property type="component" value="Unplaced"/>
</dbReference>
<dbReference type="InterPro" id="IPR017452">
    <property type="entry name" value="GPCR_Rhodpsn_7TM"/>
</dbReference>
<evidence type="ECO:0000256" key="13">
    <source>
        <dbReference type="SAM" id="MobiDB-lite"/>
    </source>
</evidence>
<evidence type="ECO:0000256" key="11">
    <source>
        <dbReference type="ARBA" id="ARBA00023180"/>
    </source>
</evidence>
<comment type="function">
    <text evidence="1">Putative pheromone receptor.</text>
</comment>
<dbReference type="CDD" id="cd13949">
    <property type="entry name" value="7tm_V1R_pheromone"/>
    <property type="match status" value="1"/>
</dbReference>
<keyword evidence="5" id="KW-0589">Pheromone response</keyword>
<dbReference type="GO" id="GO:0007606">
    <property type="term" value="P:sensory perception of chemical stimulus"/>
    <property type="evidence" value="ECO:0007669"/>
    <property type="project" value="UniProtKB-ARBA"/>
</dbReference>
<evidence type="ECO:0000256" key="8">
    <source>
        <dbReference type="ARBA" id="ARBA00023040"/>
    </source>
</evidence>
<feature type="transmembrane region" description="Helical" evidence="14">
    <location>
        <begin position="170"/>
        <end position="199"/>
    </location>
</feature>
<evidence type="ECO:0000256" key="14">
    <source>
        <dbReference type="SAM" id="Phobius"/>
    </source>
</evidence>
<evidence type="ECO:0000256" key="1">
    <source>
        <dbReference type="ARBA" id="ARBA00003878"/>
    </source>
</evidence>
<dbReference type="PRINTS" id="PR01534">
    <property type="entry name" value="VOMERONASL1R"/>
</dbReference>
<dbReference type="GO" id="GO:0016503">
    <property type="term" value="F:pheromone receptor activity"/>
    <property type="evidence" value="ECO:0007669"/>
    <property type="project" value="InterPro"/>
</dbReference>
<feature type="transmembrane region" description="Helical" evidence="14">
    <location>
        <begin position="227"/>
        <end position="250"/>
    </location>
</feature>
<keyword evidence="11" id="KW-0325">Glycoprotein</keyword>
<dbReference type="FunFam" id="1.20.1070.10:FF:000033">
    <property type="entry name" value="Vomeronasal type-1 receptor"/>
    <property type="match status" value="1"/>
</dbReference>
<dbReference type="SUPFAM" id="SSF81321">
    <property type="entry name" value="Family A G protein-coupled receptor-like"/>
    <property type="match status" value="1"/>
</dbReference>
<keyword evidence="4" id="KW-1003">Cell membrane</keyword>
<dbReference type="InterPro" id="IPR004072">
    <property type="entry name" value="Vmron_rcpt_1"/>
</dbReference>
<keyword evidence="8" id="KW-0297">G-protein coupled receptor</keyword>
<comment type="subcellular location">
    <subcellularLocation>
        <location evidence="2">Cell membrane</location>
        <topology evidence="2">Multi-pass membrane protein</topology>
    </subcellularLocation>
</comment>
<keyword evidence="7 14" id="KW-1133">Transmembrane helix</keyword>
<evidence type="ECO:0000256" key="12">
    <source>
        <dbReference type="ARBA" id="ARBA00023224"/>
    </source>
</evidence>
<keyword evidence="6 14" id="KW-0812">Transmembrane</keyword>
<evidence type="ECO:0000256" key="6">
    <source>
        <dbReference type="ARBA" id="ARBA00022692"/>
    </source>
</evidence>
<keyword evidence="16" id="KW-1185">Reference proteome</keyword>
<feature type="transmembrane region" description="Helical" evidence="14">
    <location>
        <begin position="256"/>
        <end position="277"/>
    </location>
</feature>
<organism evidence="16 17">
    <name type="scientific">Octodon degus</name>
    <name type="common">Degu</name>
    <name type="synonym">Sciurus degus</name>
    <dbReference type="NCBI Taxonomy" id="10160"/>
    <lineage>
        <taxon>Eukaryota</taxon>
        <taxon>Metazoa</taxon>
        <taxon>Chordata</taxon>
        <taxon>Craniata</taxon>
        <taxon>Vertebrata</taxon>
        <taxon>Euteleostomi</taxon>
        <taxon>Mammalia</taxon>
        <taxon>Eutheria</taxon>
        <taxon>Euarchontoglires</taxon>
        <taxon>Glires</taxon>
        <taxon>Rodentia</taxon>
        <taxon>Hystricomorpha</taxon>
        <taxon>Octodontidae</taxon>
        <taxon>Octodon</taxon>
    </lineage>
</organism>
<evidence type="ECO:0000256" key="7">
    <source>
        <dbReference type="ARBA" id="ARBA00022989"/>
    </source>
</evidence>
<reference evidence="17" key="1">
    <citation type="submission" date="2025-08" db="UniProtKB">
        <authorList>
            <consortium name="RefSeq"/>
        </authorList>
    </citation>
    <scope>IDENTIFICATION</scope>
</reference>
<sequence length="531" mass="58312">MIYLLQTVIGVLGNSSLLYHFLFLYFTGCRLRPINLILKHLIGANLLSLLCKGVPYTVVAFGGQVSPGDVGCKLLFYLHRVGRGVSIGSICFLSVFQAIVISSREARWANLKGKVSKNVGFFLCPIWVLYSLVNVIFLIYITGSRHKENITNLQDFGYCYSIHHDKHAQLLHAVLLSLPDALCLELMLWASSSMVFTLYRHKQQMRYMHRTNVSPSSSPESRATKTILLLVSTYVCFYTLSCIFQVYLSLTYNPSWYLVSTTAIVSVCFPSVSPFLLMSSDTNACRSCFACVRNKNSPDLLKNMWKVLLLLAKGRNLFPGGFHCCVQPSQVPVPAPHLRGLQPLGGAAPAPALTPPCGVFSREFEGAWFGLYLPSNLSSKLRTGQGKEPRKESSVNSWLKLRKPGLGRQETWGFAPQVPRAPRPAGTSAPSLASSSKSGCVFPACGIMVPLCTKSPCAFLLSPCTPSEVAEQHTLPLECCKQEPQSLASPSVPPDPQRWQCPTPFCARKPGCAGEAGAGEALEDSEREVYL</sequence>
<dbReference type="GO" id="GO:0019236">
    <property type="term" value="P:response to pheromone"/>
    <property type="evidence" value="ECO:0007669"/>
    <property type="project" value="UniProtKB-KW"/>
</dbReference>